<protein>
    <submittedName>
        <fullName evidence="2">Uncharacterized protein</fullName>
    </submittedName>
</protein>
<organism evidence="2 3">
    <name type="scientific">Ensete ventricosum</name>
    <name type="common">Abyssinian banana</name>
    <name type="synonym">Musa ensete</name>
    <dbReference type="NCBI Taxonomy" id="4639"/>
    <lineage>
        <taxon>Eukaryota</taxon>
        <taxon>Viridiplantae</taxon>
        <taxon>Streptophyta</taxon>
        <taxon>Embryophyta</taxon>
        <taxon>Tracheophyta</taxon>
        <taxon>Spermatophyta</taxon>
        <taxon>Magnoliopsida</taxon>
        <taxon>Liliopsida</taxon>
        <taxon>Zingiberales</taxon>
        <taxon>Musaceae</taxon>
        <taxon>Ensete</taxon>
    </lineage>
</organism>
<evidence type="ECO:0000313" key="3">
    <source>
        <dbReference type="Proteomes" id="UP000287651"/>
    </source>
</evidence>
<feature type="compositionally biased region" description="Low complexity" evidence="1">
    <location>
        <begin position="36"/>
        <end position="51"/>
    </location>
</feature>
<feature type="region of interest" description="Disordered" evidence="1">
    <location>
        <begin position="1"/>
        <end position="77"/>
    </location>
</feature>
<name>A0A426X6U7_ENSVE</name>
<feature type="compositionally biased region" description="Polar residues" evidence="1">
    <location>
        <begin position="65"/>
        <end position="77"/>
    </location>
</feature>
<dbReference type="EMBL" id="AMZH03025411">
    <property type="protein sequence ID" value="RRT35195.1"/>
    <property type="molecule type" value="Genomic_DNA"/>
</dbReference>
<feature type="non-terminal residue" evidence="2">
    <location>
        <position position="77"/>
    </location>
</feature>
<gene>
    <name evidence="2" type="ORF">B296_00047477</name>
</gene>
<evidence type="ECO:0000256" key="1">
    <source>
        <dbReference type="SAM" id="MobiDB-lite"/>
    </source>
</evidence>
<dbReference type="AlphaFoldDB" id="A0A426X6U7"/>
<comment type="caution">
    <text evidence="2">The sequence shown here is derived from an EMBL/GenBank/DDBJ whole genome shotgun (WGS) entry which is preliminary data.</text>
</comment>
<proteinExistence type="predicted"/>
<evidence type="ECO:0000313" key="2">
    <source>
        <dbReference type="EMBL" id="RRT35195.1"/>
    </source>
</evidence>
<sequence>MRFTEGIRKLTGNTPGDHRKTHRKNTRGYQIGGMGSHRSSLGDSSKGSGSSLETRWEITGRRPENSPQECQRLSNWR</sequence>
<accession>A0A426X6U7</accession>
<reference evidence="2 3" key="1">
    <citation type="journal article" date="2014" name="Agronomy (Basel)">
        <title>A Draft Genome Sequence for Ensete ventricosum, the Drought-Tolerant Tree Against Hunger.</title>
        <authorList>
            <person name="Harrison J."/>
            <person name="Moore K.A."/>
            <person name="Paszkiewicz K."/>
            <person name="Jones T."/>
            <person name="Grant M."/>
            <person name="Ambacheew D."/>
            <person name="Muzemil S."/>
            <person name="Studholme D.J."/>
        </authorList>
    </citation>
    <scope>NUCLEOTIDE SEQUENCE [LARGE SCALE GENOMIC DNA]</scope>
</reference>
<dbReference type="Proteomes" id="UP000287651">
    <property type="component" value="Unassembled WGS sequence"/>
</dbReference>
<feature type="compositionally biased region" description="Basic and acidic residues" evidence="1">
    <location>
        <begin position="54"/>
        <end position="64"/>
    </location>
</feature>